<dbReference type="InterPro" id="IPR008030">
    <property type="entry name" value="NmrA-like"/>
</dbReference>
<feature type="region of interest" description="Disordered" evidence="5">
    <location>
        <begin position="1"/>
        <end position="26"/>
    </location>
</feature>
<dbReference type="GO" id="GO:0009523">
    <property type="term" value="C:photosystem II"/>
    <property type="evidence" value="ECO:0007669"/>
    <property type="project" value="UniProtKB-KW"/>
</dbReference>
<evidence type="ECO:0000256" key="5">
    <source>
        <dbReference type="SAM" id="MobiDB-lite"/>
    </source>
</evidence>
<dbReference type="EMBL" id="GDKF01009471">
    <property type="protein sequence ID" value="JAT69151.1"/>
    <property type="molecule type" value="Transcribed_RNA"/>
</dbReference>
<dbReference type="GO" id="GO:0009536">
    <property type="term" value="C:plastid"/>
    <property type="evidence" value="ECO:0007669"/>
    <property type="project" value="UniProtKB-SubCell"/>
</dbReference>
<feature type="domain" description="NmrA-like" evidence="6">
    <location>
        <begin position="52"/>
        <end position="288"/>
    </location>
</feature>
<name>A0A1D1ZQN3_AUXPR</name>
<dbReference type="InterPro" id="IPR036291">
    <property type="entry name" value="NAD(P)-bd_dom_sf"/>
</dbReference>
<evidence type="ECO:0000259" key="6">
    <source>
        <dbReference type="Pfam" id="PF05368"/>
    </source>
</evidence>
<keyword evidence="2" id="KW-0602">Photosynthesis</keyword>
<dbReference type="Gene3D" id="3.40.50.720">
    <property type="entry name" value="NAD(P)-binding Rossmann-like Domain"/>
    <property type="match status" value="1"/>
</dbReference>
<comment type="subcellular location">
    <subcellularLocation>
        <location evidence="1">Plastid</location>
    </subcellularLocation>
</comment>
<dbReference type="GO" id="GO:0015979">
    <property type="term" value="P:photosynthesis"/>
    <property type="evidence" value="ECO:0007669"/>
    <property type="project" value="UniProtKB-KW"/>
</dbReference>
<gene>
    <name evidence="7" type="ORF">g.9411</name>
</gene>
<evidence type="ECO:0000256" key="2">
    <source>
        <dbReference type="ARBA" id="ARBA00022531"/>
    </source>
</evidence>
<organism evidence="7">
    <name type="scientific">Auxenochlorella protothecoides</name>
    <name type="common">Green microalga</name>
    <name type="synonym">Chlorella protothecoides</name>
    <dbReference type="NCBI Taxonomy" id="3075"/>
    <lineage>
        <taxon>Eukaryota</taxon>
        <taxon>Viridiplantae</taxon>
        <taxon>Chlorophyta</taxon>
        <taxon>core chlorophytes</taxon>
        <taxon>Trebouxiophyceae</taxon>
        <taxon>Chlorellales</taxon>
        <taxon>Chlorellaceae</taxon>
        <taxon>Auxenochlorella</taxon>
    </lineage>
</organism>
<evidence type="ECO:0000256" key="3">
    <source>
        <dbReference type="ARBA" id="ARBA00022640"/>
    </source>
</evidence>
<sequence length="368" mass="40130">MQTQFSGHAGIGTMPHASTLHGCPRVTRTGPLSRSYPRPILCAASSGSTVGKNTLLVVGGTGTLGRQVVRQALDEGYEVRCTVRPRQTPADFLRDWGATTVQADLTDPTSLPAALVGIHSVIDCATARPEESTMAIDWESKVALIQCAQAMSIQRYVFCSIVHCDRHPEVPLMNIKNATEKFLQQSGVDYTILRLCGFMQALVASYAIPVLEDRAVWGTKDDTRTAYMDTQDIARLVLASLRTPEAVNKTLDIAGPQAYTTQEIIGICERLADTDAKTRNIPVWLLKGTRSILRSLQWAGDAADRLAFAEVLAGNENFSAPMHDTYRLLGVEPGSVTTVEAYLKDYFTSISKKLKEVGGGSSRQDFYV</sequence>
<dbReference type="CDD" id="cd05243">
    <property type="entry name" value="SDR_a5"/>
    <property type="match status" value="1"/>
</dbReference>
<evidence type="ECO:0000256" key="4">
    <source>
        <dbReference type="ARBA" id="ARBA00023276"/>
    </source>
</evidence>
<keyword evidence="3" id="KW-0934">Plastid</keyword>
<dbReference type="PANTHER" id="PTHR47128">
    <property type="match status" value="1"/>
</dbReference>
<dbReference type="Pfam" id="PF05368">
    <property type="entry name" value="NmrA"/>
    <property type="match status" value="1"/>
</dbReference>
<accession>A0A1D1ZQN3</accession>
<protein>
    <recommendedName>
        <fullName evidence="6">NmrA-like domain-containing protein</fullName>
    </recommendedName>
</protein>
<dbReference type="SUPFAM" id="SSF51735">
    <property type="entry name" value="NAD(P)-binding Rossmann-fold domains"/>
    <property type="match status" value="1"/>
</dbReference>
<proteinExistence type="predicted"/>
<evidence type="ECO:0000256" key="1">
    <source>
        <dbReference type="ARBA" id="ARBA00004474"/>
    </source>
</evidence>
<dbReference type="AlphaFoldDB" id="A0A1D1ZQN3"/>
<keyword evidence="4" id="KW-0604">Photosystem II</keyword>
<reference evidence="7" key="1">
    <citation type="submission" date="2015-08" db="EMBL/GenBank/DDBJ databases">
        <authorList>
            <person name="Babu N.S."/>
            <person name="Beckwith C.J."/>
            <person name="Beseler K.G."/>
            <person name="Brison A."/>
            <person name="Carone J.V."/>
            <person name="Caskin T.P."/>
            <person name="Diamond M."/>
            <person name="Durham M.E."/>
            <person name="Foxe J.M."/>
            <person name="Go M."/>
            <person name="Henderson B.A."/>
            <person name="Jones I.B."/>
            <person name="McGettigan J.A."/>
            <person name="Micheletti S.J."/>
            <person name="Nasrallah M.E."/>
            <person name="Ortiz D."/>
            <person name="Piller C.R."/>
            <person name="Privatt S.R."/>
            <person name="Schneider S.L."/>
            <person name="Sharp S."/>
            <person name="Smith T.C."/>
            <person name="Stanton J.D."/>
            <person name="Ullery H.E."/>
            <person name="Wilson R.J."/>
            <person name="Serrano M.G."/>
            <person name="Buck G."/>
            <person name="Lee V."/>
            <person name="Wang Y."/>
            <person name="Carvalho R."/>
            <person name="Voegtly L."/>
            <person name="Shi R."/>
            <person name="Duckworth R."/>
            <person name="Johnson A."/>
            <person name="Loviza R."/>
            <person name="Walstead R."/>
            <person name="Shah Z."/>
            <person name="Kiflezghi M."/>
            <person name="Wade K."/>
            <person name="Ball S.L."/>
            <person name="Bradley K.W."/>
            <person name="Asai D.J."/>
            <person name="Bowman C.A."/>
            <person name="Russell D.A."/>
            <person name="Pope W.H."/>
            <person name="Jacobs-Sera D."/>
            <person name="Hendrix R.W."/>
            <person name="Hatfull G.F."/>
        </authorList>
    </citation>
    <scope>NUCLEOTIDE SEQUENCE</scope>
</reference>
<dbReference type="InterPro" id="IPR044256">
    <property type="entry name" value="HCF244-like"/>
</dbReference>
<evidence type="ECO:0000313" key="7">
    <source>
        <dbReference type="EMBL" id="JAT69151.1"/>
    </source>
</evidence>
<dbReference type="PANTHER" id="PTHR47128:SF2">
    <property type="entry name" value="PROTEIN HIGH CHLOROPHYLL FLUORESCENCE PHENOTYPE 244, CHLOROPLASTIC"/>
    <property type="match status" value="1"/>
</dbReference>